<comment type="caution">
    <text evidence="2">The sequence shown here is derived from an EMBL/GenBank/DDBJ whole genome shotgun (WGS) entry which is preliminary data.</text>
</comment>
<dbReference type="PROSITE" id="PS50181">
    <property type="entry name" value="FBOX"/>
    <property type="match status" value="1"/>
</dbReference>
<protein>
    <recommendedName>
        <fullName evidence="1">F-box domain-containing protein</fullName>
    </recommendedName>
</protein>
<gene>
    <name evidence="2" type="ORF">MVEN_01924100</name>
</gene>
<dbReference type="AlphaFoldDB" id="A0A8H7CJQ3"/>
<feature type="domain" description="F-box" evidence="1">
    <location>
        <begin position="1"/>
        <end position="46"/>
    </location>
</feature>
<dbReference type="InterPro" id="IPR001810">
    <property type="entry name" value="F-box_dom"/>
</dbReference>
<dbReference type="EMBL" id="JACAZI010000019">
    <property type="protein sequence ID" value="KAF7340060.1"/>
    <property type="molecule type" value="Genomic_DNA"/>
</dbReference>
<evidence type="ECO:0000259" key="1">
    <source>
        <dbReference type="PROSITE" id="PS50181"/>
    </source>
</evidence>
<reference evidence="2" key="1">
    <citation type="submission" date="2020-05" db="EMBL/GenBank/DDBJ databases">
        <title>Mycena genomes resolve the evolution of fungal bioluminescence.</title>
        <authorList>
            <person name="Tsai I.J."/>
        </authorList>
    </citation>
    <scope>NUCLEOTIDE SEQUENCE</scope>
    <source>
        <strain evidence="2">CCC161011</strain>
    </source>
</reference>
<proteinExistence type="predicted"/>
<evidence type="ECO:0000313" key="3">
    <source>
        <dbReference type="Proteomes" id="UP000620124"/>
    </source>
</evidence>
<dbReference type="Proteomes" id="UP000620124">
    <property type="component" value="Unassembled WGS sequence"/>
</dbReference>
<dbReference type="Gene3D" id="1.20.1280.50">
    <property type="match status" value="1"/>
</dbReference>
<evidence type="ECO:0000313" key="2">
    <source>
        <dbReference type="EMBL" id="KAF7340060.1"/>
    </source>
</evidence>
<dbReference type="Pfam" id="PF12937">
    <property type="entry name" value="F-box-like"/>
    <property type="match status" value="1"/>
</dbReference>
<organism evidence="2 3">
    <name type="scientific">Mycena venus</name>
    <dbReference type="NCBI Taxonomy" id="2733690"/>
    <lineage>
        <taxon>Eukaryota</taxon>
        <taxon>Fungi</taxon>
        <taxon>Dikarya</taxon>
        <taxon>Basidiomycota</taxon>
        <taxon>Agaricomycotina</taxon>
        <taxon>Agaricomycetes</taxon>
        <taxon>Agaricomycetidae</taxon>
        <taxon>Agaricales</taxon>
        <taxon>Marasmiineae</taxon>
        <taxon>Mycenaceae</taxon>
        <taxon>Mycena</taxon>
    </lineage>
</organism>
<dbReference type="InterPro" id="IPR036047">
    <property type="entry name" value="F-box-like_dom_sf"/>
</dbReference>
<dbReference type="OrthoDB" id="2908036at2759"/>
<sequence length="482" mass="54707">MNLTDLGTDVLSHIFALVDVYTILSLARVNRYFHNIASTKQLWLSIVCELSARGFINTSVEEIDTLSKDALVEEVRRVVAGPQTWSPSSSLPPRIFRQINLESGCLQAELLGARFILLLRQPEDHSLWQRRIECFDLHSRRRVCTWTRPDFELYAVTLDSRGRVSDIVVVVTMRAQHSENWHLVFLRADLNTGQLHDLLHLPFPVSTWGLWDSQLCGNFFISSTGVQGRWILLLNWQSDTFVLLERNSDYEVYALLPGHVVSTHPVSDSTTHRVNIYPLTSFDHLWRSFNESSLDHPINPTAHLHKDIIHLQVPNNGVHPVAHQHRIGLSVLESPVHDDTYEIVIHLRDLISPPPLPPLVSLLSRKKGGPTRGRGTGRRARVTVSRFSVALPARQMSPPELTLKSVSRGWTDFTLLSGAGYGLYNVPGHVGLFVRRLVADGAEVPTPRRLRLRLPFPCSFRLTQSEAFVVYNNSHTTIMYYQ</sequence>
<keyword evidence="3" id="KW-1185">Reference proteome</keyword>
<accession>A0A8H7CJQ3</accession>
<dbReference type="SUPFAM" id="SSF81383">
    <property type="entry name" value="F-box domain"/>
    <property type="match status" value="1"/>
</dbReference>
<name>A0A8H7CJQ3_9AGAR</name>